<comment type="caution">
    <text evidence="2">The sequence shown here is derived from an EMBL/GenBank/DDBJ whole genome shotgun (WGS) entry which is preliminary data.</text>
</comment>
<dbReference type="Proteomes" id="UP000664534">
    <property type="component" value="Unassembled WGS sequence"/>
</dbReference>
<organism evidence="2 3">
    <name type="scientific">Imshaugia aleurites</name>
    <dbReference type="NCBI Taxonomy" id="172621"/>
    <lineage>
        <taxon>Eukaryota</taxon>
        <taxon>Fungi</taxon>
        <taxon>Dikarya</taxon>
        <taxon>Ascomycota</taxon>
        <taxon>Pezizomycotina</taxon>
        <taxon>Lecanoromycetes</taxon>
        <taxon>OSLEUM clade</taxon>
        <taxon>Lecanoromycetidae</taxon>
        <taxon>Lecanorales</taxon>
        <taxon>Lecanorineae</taxon>
        <taxon>Parmeliaceae</taxon>
        <taxon>Imshaugia</taxon>
    </lineage>
</organism>
<sequence length="382" mass="43035">MAIEVDASSKHASEISHGSVDKKIEVDESLKQSTQMPLESDEAQIEVSKSSPQAAKRSRDQLEDEIEIGESSKRPRLDERALLNPCGFGYTRRNNAHTSATPERTPSKHNSGSSTFKTVRLSSSNFDRRQRLDPKVFLPKHWGPSPLKASPTPRKGSVSPFKPNPTTSSGPNLDQLATDCQQGMKVLFFIDHATKGDAIHHNIRTFVTETSPEMKLLMSKYRNDRSRFQKLFFTKARIICAQLTSAHDFLELDPTRARRLAYFDDRCTNAHLSTLYSHIASAVDVPRILAARTPNEKAFKDLMVQVFIHSMEDLWCFDVQPSKQDLSAKVEKENKEDVYSRSRDLTDRSYGLPAAREMPGYLKVPLKAGFPRYVLFGQGPPP</sequence>
<name>A0A8H3PJ56_9LECA</name>
<feature type="compositionally biased region" description="Polar residues" evidence="1">
    <location>
        <begin position="92"/>
        <end position="125"/>
    </location>
</feature>
<feature type="compositionally biased region" description="Basic and acidic residues" evidence="1">
    <location>
        <begin position="70"/>
        <end position="81"/>
    </location>
</feature>
<reference evidence="2" key="1">
    <citation type="submission" date="2021-03" db="EMBL/GenBank/DDBJ databases">
        <authorList>
            <person name="Tagirdzhanova G."/>
        </authorList>
    </citation>
    <scope>NUCLEOTIDE SEQUENCE</scope>
</reference>
<protein>
    <submittedName>
        <fullName evidence="2">Uncharacterized protein</fullName>
    </submittedName>
</protein>
<keyword evidence="3" id="KW-1185">Reference proteome</keyword>
<accession>A0A8H3PJ56</accession>
<evidence type="ECO:0000256" key="1">
    <source>
        <dbReference type="SAM" id="MobiDB-lite"/>
    </source>
</evidence>
<feature type="region of interest" description="Disordered" evidence="1">
    <location>
        <begin position="1"/>
        <end position="174"/>
    </location>
</feature>
<dbReference type="AlphaFoldDB" id="A0A8H3PJ56"/>
<evidence type="ECO:0000313" key="3">
    <source>
        <dbReference type="Proteomes" id="UP000664534"/>
    </source>
</evidence>
<evidence type="ECO:0000313" key="2">
    <source>
        <dbReference type="EMBL" id="CAF9942122.1"/>
    </source>
</evidence>
<feature type="compositionally biased region" description="Basic and acidic residues" evidence="1">
    <location>
        <begin position="7"/>
        <end position="30"/>
    </location>
</feature>
<dbReference type="OrthoDB" id="10530248at2759"/>
<proteinExistence type="predicted"/>
<gene>
    <name evidence="2" type="ORF">IMSHALPRED_003215</name>
</gene>
<dbReference type="EMBL" id="CAJPDT010000169">
    <property type="protein sequence ID" value="CAF9942122.1"/>
    <property type="molecule type" value="Genomic_DNA"/>
</dbReference>